<sequence>MIIKHLNLSNKANKEIHPLSILSKAK</sequence>
<dbReference type="AlphaFoldDB" id="A0A0A8YGU6"/>
<reference evidence="1" key="2">
    <citation type="journal article" date="2015" name="Data Brief">
        <title>Shoot transcriptome of the giant reed, Arundo donax.</title>
        <authorList>
            <person name="Barrero R.A."/>
            <person name="Guerrero F.D."/>
            <person name="Moolhuijzen P."/>
            <person name="Goolsby J.A."/>
            <person name="Tidwell J."/>
            <person name="Bellgard S.E."/>
            <person name="Bellgard M.I."/>
        </authorList>
    </citation>
    <scope>NUCLEOTIDE SEQUENCE</scope>
    <source>
        <tissue evidence="1">Shoot tissue taken approximately 20 cm above the soil surface</tissue>
    </source>
</reference>
<organism evidence="1">
    <name type="scientific">Arundo donax</name>
    <name type="common">Giant reed</name>
    <name type="synonym">Donax arundinaceus</name>
    <dbReference type="NCBI Taxonomy" id="35708"/>
    <lineage>
        <taxon>Eukaryota</taxon>
        <taxon>Viridiplantae</taxon>
        <taxon>Streptophyta</taxon>
        <taxon>Embryophyta</taxon>
        <taxon>Tracheophyta</taxon>
        <taxon>Spermatophyta</taxon>
        <taxon>Magnoliopsida</taxon>
        <taxon>Liliopsida</taxon>
        <taxon>Poales</taxon>
        <taxon>Poaceae</taxon>
        <taxon>PACMAD clade</taxon>
        <taxon>Arundinoideae</taxon>
        <taxon>Arundineae</taxon>
        <taxon>Arundo</taxon>
    </lineage>
</organism>
<evidence type="ECO:0000313" key="1">
    <source>
        <dbReference type="EMBL" id="JAD25058.1"/>
    </source>
</evidence>
<name>A0A0A8YGU6_ARUDO</name>
<dbReference type="EMBL" id="GBRH01272837">
    <property type="protein sequence ID" value="JAD25058.1"/>
    <property type="molecule type" value="Transcribed_RNA"/>
</dbReference>
<protein>
    <submittedName>
        <fullName evidence="1">Uncharacterized protein</fullName>
    </submittedName>
</protein>
<proteinExistence type="predicted"/>
<reference evidence="1" key="1">
    <citation type="submission" date="2014-09" db="EMBL/GenBank/DDBJ databases">
        <authorList>
            <person name="Magalhaes I.L.F."/>
            <person name="Oliveira U."/>
            <person name="Santos F.R."/>
            <person name="Vidigal T.H.D.A."/>
            <person name="Brescovit A.D."/>
            <person name="Santos A.J."/>
        </authorList>
    </citation>
    <scope>NUCLEOTIDE SEQUENCE</scope>
    <source>
        <tissue evidence="1">Shoot tissue taken approximately 20 cm above the soil surface</tissue>
    </source>
</reference>
<accession>A0A0A8YGU6</accession>